<dbReference type="KEGG" id="mmc:Mmcs_5362"/>
<dbReference type="AlphaFoldDB" id="A0A5Q5BSL2"/>
<protein>
    <recommendedName>
        <fullName evidence="2">Lytic transglycosylase domain-containing protein</fullName>
    </recommendedName>
</protein>
<evidence type="ECO:0008006" key="2">
    <source>
        <dbReference type="Google" id="ProtNLM"/>
    </source>
</evidence>
<sequence precursor="true">MPKHARVTKFSDQKQVKTLIATAVLTAGLGGSALVVSPDHPLTAAPVAQSGVVVGANPVAAAAPATPKPVLAAAPAPKPVVVTADSSPQDIVNAIVSQGRAVGLAEEQIKTIIATAKIESGFRPAVSGGAQPYGAPATAADEVLGLFQEKATFGTVAERQDPNKAIARFIVRYTEAFKRYGITDDTVQAATLAQNPQLLKHRRGVGTGYYNTVKAAMGEAGHLYDQAAARPPQSVIR</sequence>
<name>A0A5Q5BSL2_MYCSS</name>
<dbReference type="EMBL" id="CP000384">
    <property type="protein sequence ID" value="ABG11462.1"/>
    <property type="molecule type" value="Genomic_DNA"/>
</dbReference>
<evidence type="ECO:0000313" key="1">
    <source>
        <dbReference type="EMBL" id="ABG11462.1"/>
    </source>
</evidence>
<organism evidence="1">
    <name type="scientific">Mycobacterium sp. (strain MCS)</name>
    <dbReference type="NCBI Taxonomy" id="164756"/>
    <lineage>
        <taxon>Bacteria</taxon>
        <taxon>Bacillati</taxon>
        <taxon>Actinomycetota</taxon>
        <taxon>Actinomycetes</taxon>
        <taxon>Mycobacteriales</taxon>
        <taxon>Mycobacteriaceae</taxon>
        <taxon>Mycobacterium</taxon>
    </lineage>
</organism>
<gene>
    <name evidence="1" type="ordered locus">Mmcs_5362</name>
</gene>
<reference evidence="1" key="1">
    <citation type="submission" date="2006-06" db="EMBL/GenBank/DDBJ databases">
        <title>Complete sequence of chromosome of Mycobacterium sp. MCS.</title>
        <authorList>
            <consortium name="US DOE Joint Genome Institute"/>
            <person name="Copeland A."/>
            <person name="Lucas S."/>
            <person name="Lapidus A."/>
            <person name="Barry K."/>
            <person name="Detter J.C."/>
            <person name="Glavina del Rio T."/>
            <person name="Hammon N."/>
            <person name="Israni S."/>
            <person name="Dalin E."/>
            <person name="Tice H."/>
            <person name="Pitluck S."/>
            <person name="Martinez M."/>
            <person name="Schmutz J."/>
            <person name="Larimer F."/>
            <person name="Land M."/>
            <person name="Hauser L."/>
            <person name="Kyrpides N."/>
            <person name="Kim E."/>
            <person name="Miller C.D."/>
            <person name="Hughes J.E."/>
            <person name="Anderson A.J."/>
            <person name="Sims R.C."/>
            <person name="Richardson P."/>
        </authorList>
    </citation>
    <scope>NUCLEOTIDE SEQUENCE [LARGE SCALE GENOMIC DNA]</scope>
    <source>
        <strain evidence="1">MCS</strain>
    </source>
</reference>
<proteinExistence type="predicted"/>
<accession>A0A5Q5BSL2</accession>